<dbReference type="AlphaFoldDB" id="A0A7G9YMZ8"/>
<gene>
    <name evidence="1" type="ORF">ICHGDBFH_00037</name>
</gene>
<dbReference type="Gene3D" id="3.30.2310.20">
    <property type="entry name" value="RelE-like"/>
    <property type="match status" value="1"/>
</dbReference>
<dbReference type="InterPro" id="IPR035093">
    <property type="entry name" value="RelE/ParE_toxin_dom_sf"/>
</dbReference>
<organism evidence="1">
    <name type="scientific">Candidatus Methanogaster sp. ANME-2c ERB4</name>
    <dbReference type="NCBI Taxonomy" id="2759911"/>
    <lineage>
        <taxon>Archaea</taxon>
        <taxon>Methanobacteriati</taxon>
        <taxon>Methanobacteriota</taxon>
        <taxon>Stenosarchaea group</taxon>
        <taxon>Methanomicrobia</taxon>
        <taxon>Methanosarcinales</taxon>
        <taxon>ANME-2 cluster</taxon>
        <taxon>Candidatus Methanogasteraceae</taxon>
        <taxon>Candidatus Methanogaster</taxon>
    </lineage>
</organism>
<proteinExistence type="predicted"/>
<sequence length="61" mass="7411">MGERVKNQIKKILENPEIGKPMRYARKGTRELYMGSFRRSYAYLKDENKIIFLDLYHKDEQ</sequence>
<name>A0A7G9YMZ8_9EURY</name>
<accession>A0A7G9YMZ8</accession>
<protein>
    <submittedName>
        <fullName evidence="1">Uncharacterized protein</fullName>
    </submittedName>
</protein>
<dbReference type="EMBL" id="MT631378">
    <property type="protein sequence ID" value="QNO49382.1"/>
    <property type="molecule type" value="Genomic_DNA"/>
</dbReference>
<reference evidence="1" key="1">
    <citation type="submission" date="2020-06" db="EMBL/GenBank/DDBJ databases">
        <title>Unique genomic features of the anaerobic methanotrophic archaea.</title>
        <authorList>
            <person name="Chadwick G.L."/>
            <person name="Skennerton C.T."/>
            <person name="Laso-Perez R."/>
            <person name="Leu A.O."/>
            <person name="Speth D.R."/>
            <person name="Yu H."/>
            <person name="Morgan-Lang C."/>
            <person name="Hatzenpichler R."/>
            <person name="Goudeau D."/>
            <person name="Malmstrom R."/>
            <person name="Brazelton W.J."/>
            <person name="Woyke T."/>
            <person name="Hallam S.J."/>
            <person name="Tyson G.W."/>
            <person name="Wegener G."/>
            <person name="Boetius A."/>
            <person name="Orphan V."/>
        </authorList>
    </citation>
    <scope>NUCLEOTIDE SEQUENCE</scope>
</reference>
<evidence type="ECO:0000313" key="1">
    <source>
        <dbReference type="EMBL" id="QNO49382.1"/>
    </source>
</evidence>